<accession>A0A0L8I9R8</accession>
<evidence type="ECO:0000256" key="1">
    <source>
        <dbReference type="SAM" id="Phobius"/>
    </source>
</evidence>
<name>A0A0L8I9R8_OCTBM</name>
<feature type="transmembrane region" description="Helical" evidence="1">
    <location>
        <begin position="35"/>
        <end position="55"/>
    </location>
</feature>
<reference evidence="2" key="1">
    <citation type="submission" date="2015-07" db="EMBL/GenBank/DDBJ databases">
        <title>MeaNS - Measles Nucleotide Surveillance Program.</title>
        <authorList>
            <person name="Tran T."/>
            <person name="Druce J."/>
        </authorList>
    </citation>
    <scope>NUCLEOTIDE SEQUENCE</scope>
    <source>
        <strain evidence="2">UCB-OBI-ISO-001</strain>
        <tissue evidence="2">Gonad</tissue>
    </source>
</reference>
<dbReference type="EMBL" id="KQ416194">
    <property type="protein sequence ID" value="KOF98241.1"/>
    <property type="molecule type" value="Genomic_DNA"/>
</dbReference>
<keyword evidence="1" id="KW-0812">Transmembrane</keyword>
<organism evidence="2">
    <name type="scientific">Octopus bimaculoides</name>
    <name type="common">California two-spotted octopus</name>
    <dbReference type="NCBI Taxonomy" id="37653"/>
    <lineage>
        <taxon>Eukaryota</taxon>
        <taxon>Metazoa</taxon>
        <taxon>Spiralia</taxon>
        <taxon>Lophotrochozoa</taxon>
        <taxon>Mollusca</taxon>
        <taxon>Cephalopoda</taxon>
        <taxon>Coleoidea</taxon>
        <taxon>Octopodiformes</taxon>
        <taxon>Octopoda</taxon>
        <taxon>Incirrata</taxon>
        <taxon>Octopodidae</taxon>
        <taxon>Octopus</taxon>
    </lineage>
</organism>
<proteinExistence type="predicted"/>
<dbReference type="AlphaFoldDB" id="A0A0L8I9R8"/>
<sequence length="74" mass="8481">MLCPTKLTGILLVNYYPNRWSILVRNSNLGTTHRCCGHTVHVFIVCSLLFFLNAARFSNFNWMDPVSHPKCHSS</sequence>
<keyword evidence="1" id="KW-0472">Membrane</keyword>
<gene>
    <name evidence="2" type="ORF">OCBIM_22026591mg</name>
</gene>
<keyword evidence="1" id="KW-1133">Transmembrane helix</keyword>
<evidence type="ECO:0000313" key="2">
    <source>
        <dbReference type="EMBL" id="KOF98241.1"/>
    </source>
</evidence>
<protein>
    <submittedName>
        <fullName evidence="2">Uncharacterized protein</fullName>
    </submittedName>
</protein>